<keyword evidence="3" id="KW-1185">Reference proteome</keyword>
<dbReference type="OrthoDB" id="3761120at2759"/>
<comment type="caution">
    <text evidence="2">The sequence shown here is derived from an EMBL/GenBank/DDBJ whole genome shotgun (WGS) entry which is preliminary data.</text>
</comment>
<dbReference type="AlphaFoldDB" id="A0A9P4HCB1"/>
<evidence type="ECO:0000313" key="3">
    <source>
        <dbReference type="Proteomes" id="UP000799777"/>
    </source>
</evidence>
<gene>
    <name evidence="2" type="ORF">EK21DRAFT_110822</name>
</gene>
<accession>A0A9P4HCB1</accession>
<evidence type="ECO:0000256" key="1">
    <source>
        <dbReference type="SAM" id="Phobius"/>
    </source>
</evidence>
<reference evidence="2" key="1">
    <citation type="journal article" date="2020" name="Stud. Mycol.">
        <title>101 Dothideomycetes genomes: a test case for predicting lifestyles and emergence of pathogens.</title>
        <authorList>
            <person name="Haridas S."/>
            <person name="Albert R."/>
            <person name="Binder M."/>
            <person name="Bloem J."/>
            <person name="Labutti K."/>
            <person name="Salamov A."/>
            <person name="Andreopoulos B."/>
            <person name="Baker S."/>
            <person name="Barry K."/>
            <person name="Bills G."/>
            <person name="Bluhm B."/>
            <person name="Cannon C."/>
            <person name="Castanera R."/>
            <person name="Culley D."/>
            <person name="Daum C."/>
            <person name="Ezra D."/>
            <person name="Gonzalez J."/>
            <person name="Henrissat B."/>
            <person name="Kuo A."/>
            <person name="Liang C."/>
            <person name="Lipzen A."/>
            <person name="Lutzoni F."/>
            <person name="Magnuson J."/>
            <person name="Mondo S."/>
            <person name="Nolan M."/>
            <person name="Ohm R."/>
            <person name="Pangilinan J."/>
            <person name="Park H.-J."/>
            <person name="Ramirez L."/>
            <person name="Alfaro M."/>
            <person name="Sun H."/>
            <person name="Tritt A."/>
            <person name="Yoshinaga Y."/>
            <person name="Zwiers L.-H."/>
            <person name="Turgeon B."/>
            <person name="Goodwin S."/>
            <person name="Spatafora J."/>
            <person name="Crous P."/>
            <person name="Grigoriev I."/>
        </authorList>
    </citation>
    <scope>NUCLEOTIDE SEQUENCE</scope>
    <source>
        <strain evidence="2">CBS 110217</strain>
    </source>
</reference>
<keyword evidence="1" id="KW-0472">Membrane</keyword>
<evidence type="ECO:0000313" key="2">
    <source>
        <dbReference type="EMBL" id="KAF2031452.1"/>
    </source>
</evidence>
<proteinExistence type="predicted"/>
<sequence>MATLYSTFSAATLRIPFRRFATQAIFPVLAVLISGLLQKWDILPTNELIALPRVAYEDLPLTFRNPLAESQSPQYRIPLVYCLGYLHQATTAMGKSLLESRSGKRIM</sequence>
<dbReference type="EMBL" id="ML978180">
    <property type="protein sequence ID" value="KAF2031452.1"/>
    <property type="molecule type" value="Genomic_DNA"/>
</dbReference>
<keyword evidence="1" id="KW-0812">Transmembrane</keyword>
<feature type="transmembrane region" description="Helical" evidence="1">
    <location>
        <begin position="20"/>
        <end position="37"/>
    </location>
</feature>
<organism evidence="2 3">
    <name type="scientific">Setomelanomma holmii</name>
    <dbReference type="NCBI Taxonomy" id="210430"/>
    <lineage>
        <taxon>Eukaryota</taxon>
        <taxon>Fungi</taxon>
        <taxon>Dikarya</taxon>
        <taxon>Ascomycota</taxon>
        <taxon>Pezizomycotina</taxon>
        <taxon>Dothideomycetes</taxon>
        <taxon>Pleosporomycetidae</taxon>
        <taxon>Pleosporales</taxon>
        <taxon>Pleosporineae</taxon>
        <taxon>Phaeosphaeriaceae</taxon>
        <taxon>Setomelanomma</taxon>
    </lineage>
</organism>
<keyword evidence="1" id="KW-1133">Transmembrane helix</keyword>
<protein>
    <submittedName>
        <fullName evidence="2">Uncharacterized protein</fullName>
    </submittedName>
</protein>
<name>A0A9P4HCB1_9PLEO</name>
<dbReference type="Proteomes" id="UP000799777">
    <property type="component" value="Unassembled WGS sequence"/>
</dbReference>